<comment type="similarity">
    <text evidence="1">Belongs to the PPR family. PCMP-H subfamily.</text>
</comment>
<keyword evidence="4" id="KW-1185">Reference proteome</keyword>
<accession>A0AAD6Q7G7</accession>
<sequence length="27" mass="3158">MGWRLLLETGLGFHHYKAGVCSCNDYW</sequence>
<reference evidence="3" key="1">
    <citation type="journal article" date="2023" name="Mol. Ecol. Resour.">
        <title>Chromosome-level genome assembly of a triploid poplar Populus alba 'Berolinensis'.</title>
        <authorList>
            <person name="Chen S."/>
            <person name="Yu Y."/>
            <person name="Wang X."/>
            <person name="Wang S."/>
            <person name="Zhang T."/>
            <person name="Zhou Y."/>
            <person name="He R."/>
            <person name="Meng N."/>
            <person name="Wang Y."/>
            <person name="Liu W."/>
            <person name="Liu Z."/>
            <person name="Liu J."/>
            <person name="Guo Q."/>
            <person name="Huang H."/>
            <person name="Sederoff R.R."/>
            <person name="Wang G."/>
            <person name="Qu G."/>
            <person name="Chen S."/>
        </authorList>
    </citation>
    <scope>NUCLEOTIDE SEQUENCE</scope>
    <source>
        <strain evidence="3">SC-2020</strain>
    </source>
</reference>
<dbReference type="EMBL" id="JAQIZT010000010">
    <property type="protein sequence ID" value="KAJ6981712.1"/>
    <property type="molecule type" value="Genomic_DNA"/>
</dbReference>
<comment type="caution">
    <text evidence="3">The sequence shown here is derived from an EMBL/GenBank/DDBJ whole genome shotgun (WGS) entry which is preliminary data.</text>
</comment>
<evidence type="ECO:0000256" key="1">
    <source>
        <dbReference type="ARBA" id="ARBA00006643"/>
    </source>
</evidence>
<dbReference type="AlphaFoldDB" id="A0AAD6Q7G7"/>
<proteinExistence type="inferred from homology"/>
<evidence type="ECO:0000259" key="2">
    <source>
        <dbReference type="Pfam" id="PF14432"/>
    </source>
</evidence>
<dbReference type="Proteomes" id="UP001164929">
    <property type="component" value="Chromosome 10"/>
</dbReference>
<organism evidence="3 4">
    <name type="scientific">Populus alba x Populus x berolinensis</name>
    <dbReference type="NCBI Taxonomy" id="444605"/>
    <lineage>
        <taxon>Eukaryota</taxon>
        <taxon>Viridiplantae</taxon>
        <taxon>Streptophyta</taxon>
        <taxon>Embryophyta</taxon>
        <taxon>Tracheophyta</taxon>
        <taxon>Spermatophyta</taxon>
        <taxon>Magnoliopsida</taxon>
        <taxon>eudicotyledons</taxon>
        <taxon>Gunneridae</taxon>
        <taxon>Pentapetalae</taxon>
        <taxon>rosids</taxon>
        <taxon>fabids</taxon>
        <taxon>Malpighiales</taxon>
        <taxon>Salicaceae</taxon>
        <taxon>Saliceae</taxon>
        <taxon>Populus</taxon>
    </lineage>
</organism>
<evidence type="ECO:0000313" key="4">
    <source>
        <dbReference type="Proteomes" id="UP001164929"/>
    </source>
</evidence>
<dbReference type="Pfam" id="PF14432">
    <property type="entry name" value="DYW_deaminase"/>
    <property type="match status" value="1"/>
</dbReference>
<feature type="domain" description="DYW" evidence="2">
    <location>
        <begin position="8"/>
        <end position="27"/>
    </location>
</feature>
<name>A0AAD6Q7G7_9ROSI</name>
<gene>
    <name evidence="3" type="ORF">NC653_024956</name>
</gene>
<dbReference type="InterPro" id="IPR032867">
    <property type="entry name" value="DYW_dom"/>
</dbReference>
<protein>
    <recommendedName>
        <fullName evidence="2">DYW domain-containing protein</fullName>
    </recommendedName>
</protein>
<evidence type="ECO:0000313" key="3">
    <source>
        <dbReference type="EMBL" id="KAJ6981712.1"/>
    </source>
</evidence>
<dbReference type="GO" id="GO:0008270">
    <property type="term" value="F:zinc ion binding"/>
    <property type="evidence" value="ECO:0007669"/>
    <property type="project" value="InterPro"/>
</dbReference>